<dbReference type="FunCoup" id="A0A067R8N5">
    <property type="interactions" value="306"/>
</dbReference>
<dbReference type="InterPro" id="IPR013783">
    <property type="entry name" value="Ig-like_fold"/>
</dbReference>
<dbReference type="InterPro" id="IPR050617">
    <property type="entry name" value="E3_ligase_FN3/SPRY"/>
</dbReference>
<feature type="compositionally biased region" description="Polar residues" evidence="1">
    <location>
        <begin position="134"/>
        <end position="143"/>
    </location>
</feature>
<dbReference type="eggNOG" id="ENOG502QRT8">
    <property type="taxonomic scope" value="Eukaryota"/>
</dbReference>
<feature type="transmembrane region" description="Helical" evidence="2">
    <location>
        <begin position="1082"/>
        <end position="1101"/>
    </location>
</feature>
<feature type="domain" description="Fibronectin type-III" evidence="3">
    <location>
        <begin position="493"/>
        <end position="584"/>
    </location>
</feature>
<feature type="domain" description="Fibronectin type-III" evidence="3">
    <location>
        <begin position="866"/>
        <end position="957"/>
    </location>
</feature>
<feature type="region of interest" description="Disordered" evidence="1">
    <location>
        <begin position="40"/>
        <end position="110"/>
    </location>
</feature>
<accession>A0A067R8N5</accession>
<sequence length="1112" mass="122683">MVSTNSSPPIAMPVQVPPGHVVQQIVDESGTLRHVILSPQPPIVPMPPPHYGPGPGTSTNQPPQPFFAPQGLPPGYHFGHGSPMQPGVMGHGPPPTQQAHSPPPPLNFKDERTQRQYIKLKKKLEQKHMRVDNVSITSSQVTPPISPRKELANGVRRGKDRGMSSVGTSEDGEESSSVQEDEEEDVHLIMEMLSTVKPPQVAELSSRSALLHWLPPERFTESPTLEGKRSEFDFSDADLCYEVLLSDKGKEGKYKSIYSGVSLSCRIEDLRPGTEYSVCLQVQLEELQSSVSEPTTFVTPACEPDQPQPPKLITRSRTSLQLRWNGSADNGSHITHYILEYDEGRDEGFVEVFKSRGKQHNLAKLQASTGYKFRLAAVNAYGKSCYSDVVQFSTSGSPPSQPTPPVLKEASVTSLHLAWQMRPFDDDFSLQMDHRELGHGFLPVYNGKDLHYVCDGLRRHTEYWFRLRAHNEEGPSRWSDEVCYRTLPDRPATPSRPTVKGRVHAQTFKMKWDPPSDCGGADITTYLLELDGGSGFETAYTGSETEFICDRLTPGTTYQLRVSCISAGGRSKCSDPCIVTTEAVCPGKCSPPRLHGKPRATSLALKWSYPEYDGGAPLSEFEVEMTSPNSSRQQTYRGKDAECIVSNLCPGQTYVFQVRAFNRVGPGPWSDSLEVMSGAAPPDTPREPAVICRSSHHAVVHWDEPSSNGAPITEYRLEMSMADREPDYTTVFHGLNNSHEIKGLSAATPYYFRIQACNSAGWSGVSATCQTITPPSSPAAVCLPRYVATPTTLKLSWQEPACHGADILHYNIDMSDHVKSTSGPAVEHALEGLIPDTTYRLRVQAVNNVGPGPFSPILRATTLPLPPAPPKLECAGVGHNYLKLKWGDGKNPNFNQYMVESENTWTKEFQCVYQGTSHTCKVNRLQEMTMYRFRIAAANGAGQGHYSEIYEFSTCIAPPPSLKAPKFSDIQQRSCVVEWNACKPIGSDPVVYQVQLSRLRDQEYKQVYRGAETKVQLNDLEPGADYSVRVCPVRQATIGDLCGVYSPSSTFSTLLPDLATVATTKTAILQVTERKPLSDQQWALIILCGFTLFALLTAVVMQKVIHWSKGAP</sequence>
<dbReference type="InterPro" id="IPR003961">
    <property type="entry name" value="FN3_dom"/>
</dbReference>
<dbReference type="PROSITE" id="PS50853">
    <property type="entry name" value="FN3"/>
    <property type="match status" value="9"/>
</dbReference>
<keyword evidence="2" id="KW-0472">Membrane</keyword>
<dbReference type="Pfam" id="PF00041">
    <property type="entry name" value="fn3"/>
    <property type="match status" value="7"/>
</dbReference>
<dbReference type="Gene3D" id="2.60.40.10">
    <property type="entry name" value="Immunoglobulins"/>
    <property type="match status" value="9"/>
</dbReference>
<evidence type="ECO:0000259" key="3">
    <source>
        <dbReference type="PROSITE" id="PS50853"/>
    </source>
</evidence>
<reference evidence="4 5" key="1">
    <citation type="journal article" date="2014" name="Nat. Commun.">
        <title>Molecular traces of alternative social organization in a termite genome.</title>
        <authorList>
            <person name="Terrapon N."/>
            <person name="Li C."/>
            <person name="Robertson H.M."/>
            <person name="Ji L."/>
            <person name="Meng X."/>
            <person name="Booth W."/>
            <person name="Chen Z."/>
            <person name="Childers C.P."/>
            <person name="Glastad K.M."/>
            <person name="Gokhale K."/>
            <person name="Gowin J."/>
            <person name="Gronenberg W."/>
            <person name="Hermansen R.A."/>
            <person name="Hu H."/>
            <person name="Hunt B.G."/>
            <person name="Huylmans A.K."/>
            <person name="Khalil S.M."/>
            <person name="Mitchell R.D."/>
            <person name="Munoz-Torres M.C."/>
            <person name="Mustard J.A."/>
            <person name="Pan H."/>
            <person name="Reese J.T."/>
            <person name="Scharf M.E."/>
            <person name="Sun F."/>
            <person name="Vogel H."/>
            <person name="Xiao J."/>
            <person name="Yang W."/>
            <person name="Yang Z."/>
            <person name="Yang Z."/>
            <person name="Zhou J."/>
            <person name="Zhu J."/>
            <person name="Brent C.S."/>
            <person name="Elsik C.G."/>
            <person name="Goodisman M.A."/>
            <person name="Liberles D.A."/>
            <person name="Roe R.M."/>
            <person name="Vargo E.L."/>
            <person name="Vilcinskas A."/>
            <person name="Wang J."/>
            <person name="Bornberg-Bauer E."/>
            <person name="Korb J."/>
            <person name="Zhang G."/>
            <person name="Liebig J."/>
        </authorList>
    </citation>
    <scope>NUCLEOTIDE SEQUENCE [LARGE SCALE GENOMIC DNA]</scope>
    <source>
        <tissue evidence="4">Whole organism</tissue>
    </source>
</reference>
<dbReference type="PANTHER" id="PTHR24099">
    <property type="entry name" value="E3 UBIQUITIN-PROTEIN LIGASE TRIM36-RELATED"/>
    <property type="match status" value="1"/>
</dbReference>
<feature type="domain" description="Fibronectin type-III" evidence="3">
    <location>
        <begin position="684"/>
        <end position="776"/>
    </location>
</feature>
<feature type="compositionally biased region" description="Acidic residues" evidence="1">
    <location>
        <begin position="170"/>
        <end position="183"/>
    </location>
</feature>
<feature type="compositionally biased region" description="Pro residues" evidence="1">
    <location>
        <begin position="40"/>
        <end position="52"/>
    </location>
</feature>
<protein>
    <submittedName>
        <fullName evidence="4">Fibronectin type-III domain-containing protein 3a</fullName>
    </submittedName>
</protein>
<dbReference type="PRINTS" id="PR00014">
    <property type="entry name" value="FNTYPEIII"/>
</dbReference>
<dbReference type="PANTHER" id="PTHR24099:SF11">
    <property type="entry name" value="FIBRONECTIN TYPE III DOMAIN-CONTAINING 3BA-RELATED"/>
    <property type="match status" value="1"/>
</dbReference>
<dbReference type="EMBL" id="KK852863">
    <property type="protein sequence ID" value="KDR14794.1"/>
    <property type="molecule type" value="Genomic_DNA"/>
</dbReference>
<feature type="region of interest" description="Disordered" evidence="1">
    <location>
        <begin position="132"/>
        <end position="183"/>
    </location>
</feature>
<dbReference type="SMART" id="SM00060">
    <property type="entry name" value="FN3"/>
    <property type="match status" value="9"/>
</dbReference>
<feature type="domain" description="Fibronectin type-III" evidence="3">
    <location>
        <begin position="588"/>
        <end position="683"/>
    </location>
</feature>
<dbReference type="STRING" id="136037.A0A067R8N5"/>
<dbReference type="FunFam" id="2.60.40.10:FF:001846">
    <property type="entry name" value="Uncharacterized protein, isoform E"/>
    <property type="match status" value="1"/>
</dbReference>
<feature type="domain" description="Fibronectin type-III" evidence="3">
    <location>
        <begin position="306"/>
        <end position="397"/>
    </location>
</feature>
<evidence type="ECO:0000256" key="1">
    <source>
        <dbReference type="SAM" id="MobiDB-lite"/>
    </source>
</evidence>
<dbReference type="Proteomes" id="UP000027135">
    <property type="component" value="Unassembled WGS sequence"/>
</dbReference>
<gene>
    <name evidence="4" type="ORF">L798_11584</name>
</gene>
<feature type="domain" description="Fibronectin type-III" evidence="3">
    <location>
        <begin position="958"/>
        <end position="1056"/>
    </location>
</feature>
<evidence type="ECO:0000256" key="2">
    <source>
        <dbReference type="SAM" id="Phobius"/>
    </source>
</evidence>
<dbReference type="InParanoid" id="A0A067R8N5"/>
<feature type="compositionally biased region" description="Pro residues" evidence="1">
    <location>
        <begin position="92"/>
        <end position="106"/>
    </location>
</feature>
<dbReference type="OMA" id="GETEAMC"/>
<dbReference type="SUPFAM" id="SSF49265">
    <property type="entry name" value="Fibronectin type III"/>
    <property type="match status" value="5"/>
</dbReference>
<keyword evidence="2" id="KW-1133">Transmembrane helix</keyword>
<feature type="domain" description="Fibronectin type-III" evidence="3">
    <location>
        <begin position="401"/>
        <end position="489"/>
    </location>
</feature>
<feature type="domain" description="Fibronectin type-III" evidence="3">
    <location>
        <begin position="195"/>
        <end position="302"/>
    </location>
</feature>
<organism evidence="4 5">
    <name type="scientific">Zootermopsis nevadensis</name>
    <name type="common">Dampwood termite</name>
    <dbReference type="NCBI Taxonomy" id="136037"/>
    <lineage>
        <taxon>Eukaryota</taxon>
        <taxon>Metazoa</taxon>
        <taxon>Ecdysozoa</taxon>
        <taxon>Arthropoda</taxon>
        <taxon>Hexapoda</taxon>
        <taxon>Insecta</taxon>
        <taxon>Pterygota</taxon>
        <taxon>Neoptera</taxon>
        <taxon>Polyneoptera</taxon>
        <taxon>Dictyoptera</taxon>
        <taxon>Blattodea</taxon>
        <taxon>Blattoidea</taxon>
        <taxon>Termitoidae</taxon>
        <taxon>Termopsidae</taxon>
        <taxon>Zootermopsis</taxon>
    </lineage>
</organism>
<evidence type="ECO:0000313" key="5">
    <source>
        <dbReference type="Proteomes" id="UP000027135"/>
    </source>
</evidence>
<evidence type="ECO:0000313" key="4">
    <source>
        <dbReference type="EMBL" id="KDR14794.1"/>
    </source>
</evidence>
<keyword evidence="5" id="KW-1185">Reference proteome</keyword>
<dbReference type="AlphaFoldDB" id="A0A067R8N5"/>
<name>A0A067R8N5_ZOONE</name>
<proteinExistence type="predicted"/>
<dbReference type="CDD" id="cd00063">
    <property type="entry name" value="FN3"/>
    <property type="match status" value="9"/>
</dbReference>
<keyword evidence="2" id="KW-0812">Transmembrane</keyword>
<dbReference type="InterPro" id="IPR036116">
    <property type="entry name" value="FN3_sf"/>
</dbReference>
<dbReference type="FunFam" id="2.60.40.10:FF:000373">
    <property type="entry name" value="fibronectin type-III domain-containing protein 3A isoform X1"/>
    <property type="match status" value="1"/>
</dbReference>
<feature type="domain" description="Fibronectin type-III" evidence="3">
    <location>
        <begin position="777"/>
        <end position="865"/>
    </location>
</feature>